<sequence length="325" mass="36129">MLRLKPTVITMTPAEVIEAEHRRRFRKYLRESEDLSRVVDRGSWNATLPFRPACLQSSVVADAGRRHAHSVEDLNTHALSSELQLAATRIPDDDVISVISQPESTLPLRTKSGPLPATPEAAQDDVEDVTVISGSSITASSRRPSACSRRNDAAGKGRIQAMSLSPPASRTRRWLDGADSDLPSEKMPITRRRRASLGSAFLSRRTVAGLERYVQSESSADTEDNDMGLRSLKPRWQHRAIELQANLESITITYPLHRILKPREICPRVTVKTIYAVHTQLPSSEGLSTLKRRPPQAVADVELDVEEALVLQDCKLRGSWDCMEV</sequence>
<keyword evidence="3" id="KW-1185">Reference proteome</keyword>
<evidence type="ECO:0000256" key="1">
    <source>
        <dbReference type="SAM" id="MobiDB-lite"/>
    </source>
</evidence>
<protein>
    <submittedName>
        <fullName evidence="2">Uncharacterized protein</fullName>
    </submittedName>
</protein>
<evidence type="ECO:0000313" key="2">
    <source>
        <dbReference type="EMBL" id="EGS24021.1"/>
    </source>
</evidence>
<reference evidence="2 3" key="1">
    <citation type="journal article" date="2011" name="Cell">
        <title>Insight into structure and assembly of the nuclear pore complex by utilizing the genome of a eukaryotic thermophile.</title>
        <authorList>
            <person name="Amlacher S."/>
            <person name="Sarges P."/>
            <person name="Flemming D."/>
            <person name="van Noort V."/>
            <person name="Kunze R."/>
            <person name="Devos D.P."/>
            <person name="Arumugam M."/>
            <person name="Bork P."/>
            <person name="Hurt E."/>
        </authorList>
    </citation>
    <scope>NUCLEOTIDE SEQUENCE [LARGE SCALE GENOMIC DNA]</scope>
    <source>
        <strain evidence="3">DSM 1495 / CBS 144.50 / IMI 039719</strain>
    </source>
</reference>
<dbReference type="OrthoDB" id="3437607at2759"/>
<dbReference type="Proteomes" id="UP000008066">
    <property type="component" value="Unassembled WGS sequence"/>
</dbReference>
<dbReference type="EMBL" id="GL988032">
    <property type="protein sequence ID" value="EGS24021.1"/>
    <property type="molecule type" value="Genomic_DNA"/>
</dbReference>
<gene>
    <name evidence="2" type="ORF">CTHT_0007320</name>
</gene>
<organism evidence="3">
    <name type="scientific">Chaetomium thermophilum (strain DSM 1495 / CBS 144.50 / IMI 039719)</name>
    <name type="common">Thermochaetoides thermophila</name>
    <dbReference type="NCBI Taxonomy" id="759272"/>
    <lineage>
        <taxon>Eukaryota</taxon>
        <taxon>Fungi</taxon>
        <taxon>Dikarya</taxon>
        <taxon>Ascomycota</taxon>
        <taxon>Pezizomycotina</taxon>
        <taxon>Sordariomycetes</taxon>
        <taxon>Sordariomycetidae</taxon>
        <taxon>Sordariales</taxon>
        <taxon>Chaetomiaceae</taxon>
        <taxon>Thermochaetoides</taxon>
    </lineage>
</organism>
<dbReference type="KEGG" id="cthr:CTHT_0007320"/>
<evidence type="ECO:0000313" key="3">
    <source>
        <dbReference type="Proteomes" id="UP000008066"/>
    </source>
</evidence>
<name>G0RYN5_CHATD</name>
<dbReference type="AlphaFoldDB" id="G0RYN5"/>
<accession>G0RYN5</accession>
<dbReference type="HOGENOM" id="CLU_855311_0_0_1"/>
<dbReference type="RefSeq" id="XP_006691263.1">
    <property type="nucleotide sequence ID" value="XM_006691200.1"/>
</dbReference>
<feature type="region of interest" description="Disordered" evidence="1">
    <location>
        <begin position="137"/>
        <end position="187"/>
    </location>
</feature>
<feature type="compositionally biased region" description="Low complexity" evidence="1">
    <location>
        <begin position="139"/>
        <end position="148"/>
    </location>
</feature>
<dbReference type="GeneID" id="18254770"/>
<proteinExistence type="predicted"/>